<protein>
    <submittedName>
        <fullName evidence="4">Cystathionine gamma-lyase</fullName>
    </submittedName>
</protein>
<sequence>MRFDTRLIHAHQPPDAATGAVNTPIYLSSTFAQEAPNRNRGYVYGRTANPTRDVLERALADLEGGVRGLAFSSGLGALVSLLENYGTGRRIVSVNDLYGGSWRLFEHHRRQFGLKIDYLDMTDLDALREALAAGPTDLVYLETPTNPLLRIIDLSAVARLAHRAGALLAVDNTFASPALQRPIERGADIVLHSTTKYLGGHSDVLGGALVLRDAALGDRFAWIQNAAGAVPSPFDSYLVLRGLHTLGVRMRAHGANAQAAAELLERSRKVRIVHYPGLSSHPQHALARRQMDGYGGMISIDLRDGSAAARRFMRALRIFTLAESLGGVESLVEHPASMTHASVPRREREAHGVGGGLVRLSCGIEDPEDLLDDLRAGLRAA</sequence>
<comment type="similarity">
    <text evidence="2">Belongs to the trans-sulfuration enzymes family.</text>
</comment>
<dbReference type="PANTHER" id="PTHR11808:SF75">
    <property type="entry name" value="CYSTATHIONINE GAMMA-SYNTHASE"/>
    <property type="match status" value="1"/>
</dbReference>
<name>T1AXW6_9ZZZZ</name>
<dbReference type="InterPro" id="IPR054542">
    <property type="entry name" value="Cys_met_metab_PP"/>
</dbReference>
<reference evidence="4" key="2">
    <citation type="journal article" date="2014" name="ISME J.">
        <title>Microbial stratification in low pH oxic and suboxic macroscopic growths along an acid mine drainage.</title>
        <authorList>
            <person name="Mendez-Garcia C."/>
            <person name="Mesa V."/>
            <person name="Sprenger R.R."/>
            <person name="Richter M."/>
            <person name="Diez M.S."/>
            <person name="Solano J."/>
            <person name="Bargiela R."/>
            <person name="Golyshina O.V."/>
            <person name="Manteca A."/>
            <person name="Ramos J.L."/>
            <person name="Gallego J.R."/>
            <person name="Llorente I."/>
            <person name="Martins Dos Santos V.A."/>
            <person name="Jensen O.N."/>
            <person name="Pelaez A.I."/>
            <person name="Sanchez J."/>
            <person name="Ferrer M."/>
        </authorList>
    </citation>
    <scope>NUCLEOTIDE SEQUENCE</scope>
</reference>
<dbReference type="SUPFAM" id="SSF53383">
    <property type="entry name" value="PLP-dependent transferases"/>
    <property type="match status" value="1"/>
</dbReference>
<dbReference type="InterPro" id="IPR015422">
    <property type="entry name" value="PyrdxlP-dep_Trfase_small"/>
</dbReference>
<dbReference type="EMBL" id="AUZY01004643">
    <property type="protein sequence ID" value="EQD62362.1"/>
    <property type="molecule type" value="Genomic_DNA"/>
</dbReference>
<dbReference type="Pfam" id="PF01053">
    <property type="entry name" value="Cys_Met_Meta_PP"/>
    <property type="match status" value="1"/>
</dbReference>
<evidence type="ECO:0000256" key="2">
    <source>
        <dbReference type="ARBA" id="ARBA00009077"/>
    </source>
</evidence>
<accession>T1AXW6</accession>
<evidence type="ECO:0000256" key="3">
    <source>
        <dbReference type="ARBA" id="ARBA00022898"/>
    </source>
</evidence>
<dbReference type="FunFam" id="3.90.1150.10:FF:000008">
    <property type="entry name" value="Cystathionine gamma-synthase"/>
    <property type="match status" value="1"/>
</dbReference>
<dbReference type="GO" id="GO:0019346">
    <property type="term" value="P:transsulfuration"/>
    <property type="evidence" value="ECO:0007669"/>
    <property type="project" value="InterPro"/>
</dbReference>
<dbReference type="InterPro" id="IPR015421">
    <property type="entry name" value="PyrdxlP-dep_Trfase_major"/>
</dbReference>
<dbReference type="AlphaFoldDB" id="T1AXW6"/>
<dbReference type="PIRSF" id="PIRSF001434">
    <property type="entry name" value="CGS"/>
    <property type="match status" value="1"/>
</dbReference>
<dbReference type="GO" id="GO:0004123">
    <property type="term" value="F:cystathionine gamma-lyase activity"/>
    <property type="evidence" value="ECO:0007669"/>
    <property type="project" value="TreeGrafter"/>
</dbReference>
<dbReference type="InterPro" id="IPR015424">
    <property type="entry name" value="PyrdxlP-dep_Trfase"/>
</dbReference>
<dbReference type="FunFam" id="3.40.640.10:FF:000009">
    <property type="entry name" value="Cystathionine gamma-synthase homolog"/>
    <property type="match status" value="1"/>
</dbReference>
<proteinExistence type="inferred from homology"/>
<dbReference type="PANTHER" id="PTHR11808">
    <property type="entry name" value="TRANS-SULFURATION ENZYME FAMILY MEMBER"/>
    <property type="match status" value="1"/>
</dbReference>
<reference evidence="4" key="1">
    <citation type="submission" date="2013-08" db="EMBL/GenBank/DDBJ databases">
        <authorList>
            <person name="Mendez C."/>
            <person name="Richter M."/>
            <person name="Ferrer M."/>
            <person name="Sanchez J."/>
        </authorList>
    </citation>
    <scope>NUCLEOTIDE SEQUENCE</scope>
</reference>
<dbReference type="Gene3D" id="3.90.1150.10">
    <property type="entry name" value="Aspartate Aminotransferase, domain 1"/>
    <property type="match status" value="1"/>
</dbReference>
<dbReference type="PROSITE" id="PS00868">
    <property type="entry name" value="CYS_MET_METAB_PP"/>
    <property type="match status" value="1"/>
</dbReference>
<dbReference type="Gene3D" id="3.40.640.10">
    <property type="entry name" value="Type I PLP-dependent aspartate aminotransferase-like (Major domain)"/>
    <property type="match status" value="1"/>
</dbReference>
<comment type="caution">
    <text evidence="4">The sequence shown here is derived from an EMBL/GenBank/DDBJ whole genome shotgun (WGS) entry which is preliminary data.</text>
</comment>
<dbReference type="GO" id="GO:0003962">
    <property type="term" value="F:cystathionine gamma-synthase activity"/>
    <property type="evidence" value="ECO:0007669"/>
    <property type="project" value="TreeGrafter"/>
</dbReference>
<keyword evidence="4" id="KW-0456">Lyase</keyword>
<keyword evidence="3" id="KW-0663">Pyridoxal phosphate</keyword>
<gene>
    <name evidence="4" type="ORF">B1B_07289</name>
</gene>
<dbReference type="GO" id="GO:0019343">
    <property type="term" value="P:cysteine biosynthetic process via cystathionine"/>
    <property type="evidence" value="ECO:0007669"/>
    <property type="project" value="TreeGrafter"/>
</dbReference>
<dbReference type="InterPro" id="IPR000277">
    <property type="entry name" value="Cys/Met-Metab_PyrdxlP-dep_enz"/>
</dbReference>
<evidence type="ECO:0000256" key="1">
    <source>
        <dbReference type="ARBA" id="ARBA00001933"/>
    </source>
</evidence>
<dbReference type="GO" id="GO:0030170">
    <property type="term" value="F:pyridoxal phosphate binding"/>
    <property type="evidence" value="ECO:0007669"/>
    <property type="project" value="InterPro"/>
</dbReference>
<dbReference type="GO" id="GO:0005737">
    <property type="term" value="C:cytoplasm"/>
    <property type="evidence" value="ECO:0007669"/>
    <property type="project" value="TreeGrafter"/>
</dbReference>
<evidence type="ECO:0000313" key="4">
    <source>
        <dbReference type="EMBL" id="EQD62362.1"/>
    </source>
</evidence>
<comment type="cofactor">
    <cofactor evidence="1">
        <name>pyridoxal 5'-phosphate</name>
        <dbReference type="ChEBI" id="CHEBI:597326"/>
    </cofactor>
</comment>
<dbReference type="CDD" id="cd00614">
    <property type="entry name" value="CGS_like"/>
    <property type="match status" value="1"/>
</dbReference>
<organism evidence="4">
    <name type="scientific">mine drainage metagenome</name>
    <dbReference type="NCBI Taxonomy" id="410659"/>
    <lineage>
        <taxon>unclassified sequences</taxon>
        <taxon>metagenomes</taxon>
        <taxon>ecological metagenomes</taxon>
    </lineage>
</organism>